<evidence type="ECO:0000313" key="4">
    <source>
        <dbReference type="Proteomes" id="UP000652761"/>
    </source>
</evidence>
<sequence>MAAKVTNGCSLLRASAVCAPSSGVRPRRCLHLHPSVLNTRTAGSASLVPRCCFWPSRLFRRCSSYAFVGPFSAPRLVDLVMEELREELKSGKRVRATGGTMLLNNELAEDRLEKQVLQKGMLLEFRKDSERIFLAVAQKPDGKKNWMVYDQNGATSSIKPQQITYIIPGIKDLDHTEIIDFVQKAHDLLDPSILECAWIELLEKNKLVTTEELAEIVYGCREPLESYCAHLLLSKDEVYFTVKESKGFSSVYQPRPIALNEEEDTKKGFPKSPPLLCFLAGSLQEEPPLEDGCEALVQLVFRPFWHLLAIGRLAALSRHFSSSLPHHCTIGAPTML</sequence>
<dbReference type="Pfam" id="PF23163">
    <property type="entry name" value="CSD_RNase_II"/>
    <property type="match status" value="1"/>
</dbReference>
<dbReference type="Pfam" id="PF25255">
    <property type="entry name" value="WHD_RNase_II"/>
    <property type="match status" value="1"/>
</dbReference>
<organism evidence="3 4">
    <name type="scientific">Colocasia esculenta</name>
    <name type="common">Wild taro</name>
    <name type="synonym">Arum esculentum</name>
    <dbReference type="NCBI Taxonomy" id="4460"/>
    <lineage>
        <taxon>Eukaryota</taxon>
        <taxon>Viridiplantae</taxon>
        <taxon>Streptophyta</taxon>
        <taxon>Embryophyta</taxon>
        <taxon>Tracheophyta</taxon>
        <taxon>Spermatophyta</taxon>
        <taxon>Magnoliopsida</taxon>
        <taxon>Liliopsida</taxon>
        <taxon>Araceae</taxon>
        <taxon>Aroideae</taxon>
        <taxon>Colocasieae</taxon>
        <taxon>Colocasia</taxon>
    </lineage>
</organism>
<accession>A0A843XAU0</accession>
<evidence type="ECO:0000259" key="2">
    <source>
        <dbReference type="Pfam" id="PF25255"/>
    </source>
</evidence>
<evidence type="ECO:0000259" key="1">
    <source>
        <dbReference type="Pfam" id="PF23163"/>
    </source>
</evidence>
<name>A0A843XAU0_COLES</name>
<reference evidence="3" key="1">
    <citation type="submission" date="2017-07" db="EMBL/GenBank/DDBJ databases">
        <title>Taro Niue Genome Assembly and Annotation.</title>
        <authorList>
            <person name="Atibalentja N."/>
            <person name="Keating K."/>
            <person name="Fields C.J."/>
        </authorList>
    </citation>
    <scope>NUCLEOTIDE SEQUENCE</scope>
    <source>
        <strain evidence="3">Niue_2</strain>
        <tissue evidence="3">Leaf</tissue>
    </source>
</reference>
<proteinExistence type="predicted"/>
<dbReference type="InterPro" id="IPR056403">
    <property type="entry name" value="RNase_II_barrel"/>
</dbReference>
<evidence type="ECO:0000313" key="3">
    <source>
        <dbReference type="EMBL" id="MQM16432.1"/>
    </source>
</evidence>
<dbReference type="EMBL" id="NMUH01007000">
    <property type="protein sequence ID" value="MQM16432.1"/>
    <property type="molecule type" value="Genomic_DNA"/>
</dbReference>
<feature type="domain" description="Ribonuclease II winged helix" evidence="2">
    <location>
        <begin position="180"/>
        <end position="257"/>
    </location>
</feature>
<gene>
    <name evidence="3" type="ORF">Taro_049390</name>
</gene>
<keyword evidence="4" id="KW-1185">Reference proteome</keyword>
<comment type="caution">
    <text evidence="3">The sequence shown here is derived from an EMBL/GenBank/DDBJ whole genome shotgun (WGS) entry which is preliminary data.</text>
</comment>
<dbReference type="OrthoDB" id="2285229at2759"/>
<feature type="domain" description="Ribonuclease II-like barrel" evidence="1">
    <location>
        <begin position="117"/>
        <end position="178"/>
    </location>
</feature>
<dbReference type="Proteomes" id="UP000652761">
    <property type="component" value="Unassembled WGS sequence"/>
</dbReference>
<dbReference type="AlphaFoldDB" id="A0A843XAU0"/>
<dbReference type="InterPro" id="IPR057324">
    <property type="entry name" value="WH_RNase_II"/>
</dbReference>
<protein>
    <submittedName>
        <fullName evidence="3">Uncharacterized protein</fullName>
    </submittedName>
</protein>
<feature type="non-terminal residue" evidence="3">
    <location>
        <position position="1"/>
    </location>
</feature>